<dbReference type="EMBL" id="BTSX01000001">
    <property type="protein sequence ID" value="GMS78471.1"/>
    <property type="molecule type" value="Genomic_DNA"/>
</dbReference>
<keyword evidence="2" id="KW-1185">Reference proteome</keyword>
<gene>
    <name evidence="1" type="ORF">PENTCL1PPCAC_646</name>
</gene>
<comment type="caution">
    <text evidence="1">The sequence shown here is derived from an EMBL/GenBank/DDBJ whole genome shotgun (WGS) entry which is preliminary data.</text>
</comment>
<feature type="non-terminal residue" evidence="1">
    <location>
        <position position="105"/>
    </location>
</feature>
<dbReference type="Proteomes" id="UP001432027">
    <property type="component" value="Unassembled WGS sequence"/>
</dbReference>
<reference evidence="1" key="1">
    <citation type="submission" date="2023-10" db="EMBL/GenBank/DDBJ databases">
        <title>Genome assembly of Pristionchus species.</title>
        <authorList>
            <person name="Yoshida K."/>
            <person name="Sommer R.J."/>
        </authorList>
    </citation>
    <scope>NUCLEOTIDE SEQUENCE</scope>
    <source>
        <strain evidence="1">RS0144</strain>
    </source>
</reference>
<feature type="non-terminal residue" evidence="1">
    <location>
        <position position="1"/>
    </location>
</feature>
<sequence>PGAATMQCPMYPPAINVLESGMYKSINLDVPPSAQPSGLDLPLNDMSTLRFFFNLGVHQSRVKLHSQQMGKAAAQPPPLSFFPAASVVTPAAPTAPNLQQQLQTI</sequence>
<proteinExistence type="predicted"/>
<evidence type="ECO:0000313" key="2">
    <source>
        <dbReference type="Proteomes" id="UP001432027"/>
    </source>
</evidence>
<evidence type="ECO:0000313" key="1">
    <source>
        <dbReference type="EMBL" id="GMS78471.1"/>
    </source>
</evidence>
<accession>A0AAV5SFJ8</accession>
<name>A0AAV5SFJ8_9BILA</name>
<dbReference type="AlphaFoldDB" id="A0AAV5SFJ8"/>
<protein>
    <submittedName>
        <fullName evidence="1">Uncharacterized protein</fullName>
    </submittedName>
</protein>
<organism evidence="1 2">
    <name type="scientific">Pristionchus entomophagus</name>
    <dbReference type="NCBI Taxonomy" id="358040"/>
    <lineage>
        <taxon>Eukaryota</taxon>
        <taxon>Metazoa</taxon>
        <taxon>Ecdysozoa</taxon>
        <taxon>Nematoda</taxon>
        <taxon>Chromadorea</taxon>
        <taxon>Rhabditida</taxon>
        <taxon>Rhabditina</taxon>
        <taxon>Diplogasteromorpha</taxon>
        <taxon>Diplogasteroidea</taxon>
        <taxon>Neodiplogasteridae</taxon>
        <taxon>Pristionchus</taxon>
    </lineage>
</organism>